<keyword evidence="4" id="KW-1185">Reference proteome</keyword>
<dbReference type="InterPro" id="IPR021424">
    <property type="entry name" value="PorA"/>
</dbReference>
<accession>A0ABN3UI02</accession>
<comment type="caution">
    <text evidence="3">The sequence shown here is derived from an EMBL/GenBank/DDBJ whole genome shotgun (WGS) entry which is preliminary data.</text>
</comment>
<evidence type="ECO:0000313" key="3">
    <source>
        <dbReference type="EMBL" id="GAA2733190.1"/>
    </source>
</evidence>
<name>A0ABN3UI02_9ACTN</name>
<gene>
    <name evidence="3" type="ORF">GCM10010439_52610</name>
</gene>
<evidence type="ECO:0000256" key="2">
    <source>
        <dbReference type="SAM" id="Phobius"/>
    </source>
</evidence>
<protein>
    <recommendedName>
        <fullName evidence="5">DUF3068 family protein</fullName>
    </recommendedName>
</protein>
<reference evidence="3 4" key="1">
    <citation type="journal article" date="2019" name="Int. J. Syst. Evol. Microbiol.">
        <title>The Global Catalogue of Microorganisms (GCM) 10K type strain sequencing project: providing services to taxonomists for standard genome sequencing and annotation.</title>
        <authorList>
            <consortium name="The Broad Institute Genomics Platform"/>
            <consortium name="The Broad Institute Genome Sequencing Center for Infectious Disease"/>
            <person name="Wu L."/>
            <person name="Ma J."/>
        </authorList>
    </citation>
    <scope>NUCLEOTIDE SEQUENCE [LARGE SCALE GENOMIC DNA]</scope>
    <source>
        <strain evidence="3 4">JCM 8201</strain>
    </source>
</reference>
<evidence type="ECO:0000256" key="1">
    <source>
        <dbReference type="SAM" id="MobiDB-lite"/>
    </source>
</evidence>
<sequence>MKRGGFLLVMLGAFFLAMAPLTRFYIADRVIAAPLDFGKNLTLKASEASYFDASKNLTGKVVSGKELEARLNVGGDVKSGTDELMVLNGILQLYSGEHAISLNEFRLAFDRRTGMLRNAADSNVDRDTEVVQSGYWMMLPVGNVHKETYQLFDLVTGRTWPARFSGVEEVEGIAAYRFEQHVEPTMVGRSKKTVAPTVVGLPETAKPVKIDRYYEAKNTLWIDPRTGMPIKIQQNVNSTLRTEKGDEGAFVLADLVLQDEDVKDLAKMSEEYAGKIDLVRTTLPAIALAAGLVLLAGGGVLSLVSGTRPAGRGRRSSSGQKVEQVPVGSRDPLAGAVKHK</sequence>
<evidence type="ECO:0000313" key="4">
    <source>
        <dbReference type="Proteomes" id="UP001501842"/>
    </source>
</evidence>
<keyword evidence="2" id="KW-0472">Membrane</keyword>
<feature type="transmembrane region" description="Helical" evidence="2">
    <location>
        <begin position="285"/>
        <end position="305"/>
    </location>
</feature>
<evidence type="ECO:0008006" key="5">
    <source>
        <dbReference type="Google" id="ProtNLM"/>
    </source>
</evidence>
<dbReference type="EMBL" id="BAAATZ010000025">
    <property type="protein sequence ID" value="GAA2733190.1"/>
    <property type="molecule type" value="Genomic_DNA"/>
</dbReference>
<dbReference type="Proteomes" id="UP001501842">
    <property type="component" value="Unassembled WGS sequence"/>
</dbReference>
<dbReference type="RefSeq" id="WP_344453851.1">
    <property type="nucleotide sequence ID" value="NZ_BAAATZ010000025.1"/>
</dbReference>
<dbReference type="Pfam" id="PF11271">
    <property type="entry name" value="PorA"/>
    <property type="match status" value="1"/>
</dbReference>
<organism evidence="3 4">
    <name type="scientific">Actinocorallia aurantiaca</name>
    <dbReference type="NCBI Taxonomy" id="46204"/>
    <lineage>
        <taxon>Bacteria</taxon>
        <taxon>Bacillati</taxon>
        <taxon>Actinomycetota</taxon>
        <taxon>Actinomycetes</taxon>
        <taxon>Streptosporangiales</taxon>
        <taxon>Thermomonosporaceae</taxon>
        <taxon>Actinocorallia</taxon>
    </lineage>
</organism>
<keyword evidence="2" id="KW-1133">Transmembrane helix</keyword>
<keyword evidence="2" id="KW-0812">Transmembrane</keyword>
<proteinExistence type="predicted"/>
<feature type="region of interest" description="Disordered" evidence="1">
    <location>
        <begin position="306"/>
        <end position="340"/>
    </location>
</feature>